<proteinExistence type="predicted"/>
<gene>
    <name evidence="1" type="primary">sixA</name>
    <name evidence="1" type="ORF">ACCI51_08355</name>
</gene>
<dbReference type="InterPro" id="IPR013078">
    <property type="entry name" value="His_Pase_superF_clade-1"/>
</dbReference>
<dbReference type="CDD" id="cd07067">
    <property type="entry name" value="HP_PGM_like"/>
    <property type="match status" value="1"/>
</dbReference>
<evidence type="ECO:0000313" key="1">
    <source>
        <dbReference type="EMBL" id="MFA0790558.1"/>
    </source>
</evidence>
<evidence type="ECO:0000313" key="2">
    <source>
        <dbReference type="Proteomes" id="UP001569414"/>
    </source>
</evidence>
<name>A0ABV4NMC5_9GAMM</name>
<accession>A0ABV4NMC5</accession>
<dbReference type="SMART" id="SM00855">
    <property type="entry name" value="PGAM"/>
    <property type="match status" value="1"/>
</dbReference>
<protein>
    <submittedName>
        <fullName evidence="1">Phosphohistidine phosphatase SixA</fullName>
    </submittedName>
</protein>
<comment type="caution">
    <text evidence="1">The sequence shown here is derived from an EMBL/GenBank/DDBJ whole genome shotgun (WGS) entry which is preliminary data.</text>
</comment>
<dbReference type="InterPro" id="IPR004449">
    <property type="entry name" value="SixA"/>
</dbReference>
<dbReference type="NCBIfam" id="TIGR00249">
    <property type="entry name" value="sixA"/>
    <property type="match status" value="1"/>
</dbReference>
<dbReference type="Pfam" id="PF00300">
    <property type="entry name" value="His_Phos_1"/>
    <property type="match status" value="1"/>
</dbReference>
<organism evidence="1 2">
    <name type="scientific">Microbulbifer echini</name>
    <dbReference type="NCBI Taxonomy" id="1529067"/>
    <lineage>
        <taxon>Bacteria</taxon>
        <taxon>Pseudomonadati</taxon>
        <taxon>Pseudomonadota</taxon>
        <taxon>Gammaproteobacteria</taxon>
        <taxon>Cellvibrionales</taxon>
        <taxon>Microbulbiferaceae</taxon>
        <taxon>Microbulbifer</taxon>
    </lineage>
</organism>
<dbReference type="Gene3D" id="3.40.50.1240">
    <property type="entry name" value="Phosphoglycerate mutase-like"/>
    <property type="match status" value="1"/>
</dbReference>
<dbReference type="RefSeq" id="WP_371843266.1">
    <property type="nucleotide sequence ID" value="NZ_JBGMEL010000007.1"/>
</dbReference>
<dbReference type="SUPFAM" id="SSF53254">
    <property type="entry name" value="Phosphoglycerate mutase-like"/>
    <property type="match status" value="1"/>
</dbReference>
<reference evidence="1 2" key="1">
    <citation type="submission" date="2024-08" db="EMBL/GenBank/DDBJ databases">
        <authorList>
            <person name="Ishaq N."/>
        </authorList>
    </citation>
    <scope>NUCLEOTIDE SEQUENCE [LARGE SCALE GENOMIC DNA]</scope>
    <source>
        <strain evidence="1 2">JCM 30400</strain>
    </source>
</reference>
<sequence length="152" mass="16488">MQLFILRHGKAEPMATNDAARALTERGRRQVAQVCKKRVQELSSVGAIWASPFVRTQQTADIVSAHLGLPVITEPLLIGDSDPQQLLDLLQEQGPDNFPILLVSHQPLVGSLLNGLCGSGNQHSMGTSSLACVQSEVWANSCAELKWLQHAE</sequence>
<dbReference type="EMBL" id="JBGMEL010000007">
    <property type="protein sequence ID" value="MFA0790558.1"/>
    <property type="molecule type" value="Genomic_DNA"/>
</dbReference>
<dbReference type="Proteomes" id="UP001569414">
    <property type="component" value="Unassembled WGS sequence"/>
</dbReference>
<dbReference type="InterPro" id="IPR029033">
    <property type="entry name" value="His_PPase_superfam"/>
</dbReference>
<keyword evidence="2" id="KW-1185">Reference proteome</keyword>